<evidence type="ECO:0000256" key="1">
    <source>
        <dbReference type="SAM" id="SignalP"/>
    </source>
</evidence>
<evidence type="ECO:0000313" key="2">
    <source>
        <dbReference type="EMBL" id="RSD09553.1"/>
    </source>
</evidence>
<dbReference type="OrthoDB" id="3632191at2"/>
<evidence type="ECO:0008006" key="4">
    <source>
        <dbReference type="Google" id="ProtNLM"/>
    </source>
</evidence>
<reference evidence="2 3" key="1">
    <citation type="submission" date="2018-12" db="EMBL/GenBank/DDBJ databases">
        <title>Amycolatopsis eburnea sp. nov. actinomycete associate with arbuscular mycorrhiza fungal spore.</title>
        <authorList>
            <person name="Lumyong S."/>
            <person name="Chaiya L."/>
        </authorList>
    </citation>
    <scope>NUCLEOTIDE SEQUENCE [LARGE SCALE GENOMIC DNA]</scope>
    <source>
        <strain evidence="2 3">GLM-1</strain>
    </source>
</reference>
<comment type="caution">
    <text evidence="2">The sequence shown here is derived from an EMBL/GenBank/DDBJ whole genome shotgun (WGS) entry which is preliminary data.</text>
</comment>
<keyword evidence="3" id="KW-1185">Reference proteome</keyword>
<dbReference type="Proteomes" id="UP000267081">
    <property type="component" value="Unassembled WGS sequence"/>
</dbReference>
<organism evidence="2 3">
    <name type="scientific">Amycolatopsis eburnea</name>
    <dbReference type="NCBI Taxonomy" id="2267691"/>
    <lineage>
        <taxon>Bacteria</taxon>
        <taxon>Bacillati</taxon>
        <taxon>Actinomycetota</taxon>
        <taxon>Actinomycetes</taxon>
        <taxon>Pseudonocardiales</taxon>
        <taxon>Pseudonocardiaceae</taxon>
        <taxon>Amycolatopsis</taxon>
    </lineage>
</organism>
<proteinExistence type="predicted"/>
<feature type="chain" id="PRO_5018756567" description="Fibronectin type III domain-containing protein" evidence="1">
    <location>
        <begin position="25"/>
        <end position="132"/>
    </location>
</feature>
<evidence type="ECO:0000313" key="3">
    <source>
        <dbReference type="Proteomes" id="UP000267081"/>
    </source>
</evidence>
<protein>
    <recommendedName>
        <fullName evidence="4">Fibronectin type III domain-containing protein</fullName>
    </recommendedName>
</protein>
<name>A0A3R9DXR9_9PSEU</name>
<keyword evidence="1" id="KW-0732">Signal</keyword>
<sequence length="132" mass="12834">MSTTRVAVAAALLAATAIGGQAEAAWLKSGSGTAAAAALKLSTPDKPVLDAAKCNNSGGGPTATLHWAYPAPLPPGFELLTATTPGGTASTAGTATTTSATIPLPGNNKVYVSVRATAGAWKGTRSPEVAAC</sequence>
<accession>A0A3R9DXR9</accession>
<dbReference type="AlphaFoldDB" id="A0A3R9DXR9"/>
<gene>
    <name evidence="2" type="ORF">EIY87_41755</name>
</gene>
<dbReference type="RefSeq" id="WP_125315488.1">
    <property type="nucleotide sequence ID" value="NZ_RSEC01000061.1"/>
</dbReference>
<feature type="signal peptide" evidence="1">
    <location>
        <begin position="1"/>
        <end position="24"/>
    </location>
</feature>
<dbReference type="EMBL" id="RSEC01000061">
    <property type="protein sequence ID" value="RSD09553.1"/>
    <property type="molecule type" value="Genomic_DNA"/>
</dbReference>